<accession>A0A5B7F9Y4</accession>
<feature type="region of interest" description="Disordered" evidence="1">
    <location>
        <begin position="82"/>
        <end position="107"/>
    </location>
</feature>
<dbReference type="EMBL" id="VSRR010005749">
    <property type="protein sequence ID" value="MPC43252.1"/>
    <property type="molecule type" value="Genomic_DNA"/>
</dbReference>
<organism evidence="2 3">
    <name type="scientific">Portunus trituberculatus</name>
    <name type="common">Swimming crab</name>
    <name type="synonym">Neptunus trituberculatus</name>
    <dbReference type="NCBI Taxonomy" id="210409"/>
    <lineage>
        <taxon>Eukaryota</taxon>
        <taxon>Metazoa</taxon>
        <taxon>Ecdysozoa</taxon>
        <taxon>Arthropoda</taxon>
        <taxon>Crustacea</taxon>
        <taxon>Multicrustacea</taxon>
        <taxon>Malacostraca</taxon>
        <taxon>Eumalacostraca</taxon>
        <taxon>Eucarida</taxon>
        <taxon>Decapoda</taxon>
        <taxon>Pleocyemata</taxon>
        <taxon>Brachyura</taxon>
        <taxon>Eubrachyura</taxon>
        <taxon>Portunoidea</taxon>
        <taxon>Portunidae</taxon>
        <taxon>Portuninae</taxon>
        <taxon>Portunus</taxon>
    </lineage>
</organism>
<feature type="region of interest" description="Disordered" evidence="1">
    <location>
        <begin position="25"/>
        <end position="45"/>
    </location>
</feature>
<dbReference type="Proteomes" id="UP000324222">
    <property type="component" value="Unassembled WGS sequence"/>
</dbReference>
<sequence length="107" mass="11345">MTASGDVAVHACCVEKNDACLPPRYAHTSSTCAGTRDTPEGSGEAGRAVRDAAIGAGEGVVVGKGEEGEQGESYIRCEAWRRQVWSGGEQPDPGRRADRGRMTRPRK</sequence>
<evidence type="ECO:0000313" key="3">
    <source>
        <dbReference type="Proteomes" id="UP000324222"/>
    </source>
</evidence>
<gene>
    <name evidence="2" type="ORF">E2C01_036894</name>
</gene>
<keyword evidence="3" id="KW-1185">Reference proteome</keyword>
<feature type="compositionally biased region" description="Basic and acidic residues" evidence="1">
    <location>
        <begin position="92"/>
        <end position="101"/>
    </location>
</feature>
<name>A0A5B7F9Y4_PORTR</name>
<proteinExistence type="predicted"/>
<protein>
    <submittedName>
        <fullName evidence="2">Uncharacterized protein</fullName>
    </submittedName>
</protein>
<evidence type="ECO:0000313" key="2">
    <source>
        <dbReference type="EMBL" id="MPC43252.1"/>
    </source>
</evidence>
<dbReference type="AlphaFoldDB" id="A0A5B7F9Y4"/>
<evidence type="ECO:0000256" key="1">
    <source>
        <dbReference type="SAM" id="MobiDB-lite"/>
    </source>
</evidence>
<reference evidence="2 3" key="1">
    <citation type="submission" date="2019-05" db="EMBL/GenBank/DDBJ databases">
        <title>Another draft genome of Portunus trituberculatus and its Hox gene families provides insights of decapod evolution.</title>
        <authorList>
            <person name="Jeong J.-H."/>
            <person name="Song I."/>
            <person name="Kim S."/>
            <person name="Choi T."/>
            <person name="Kim D."/>
            <person name="Ryu S."/>
            <person name="Kim W."/>
        </authorList>
    </citation>
    <scope>NUCLEOTIDE SEQUENCE [LARGE SCALE GENOMIC DNA]</scope>
    <source>
        <tissue evidence="2">Muscle</tissue>
    </source>
</reference>
<comment type="caution">
    <text evidence="2">The sequence shown here is derived from an EMBL/GenBank/DDBJ whole genome shotgun (WGS) entry which is preliminary data.</text>
</comment>